<evidence type="ECO:0000259" key="1">
    <source>
        <dbReference type="Pfam" id="PF14080"/>
    </source>
</evidence>
<reference evidence="2 3" key="1">
    <citation type="submission" date="2019-03" db="EMBL/GenBank/DDBJ databases">
        <title>Genomic Encyclopedia of Type Strains, Phase IV (KMG-IV): sequencing the most valuable type-strain genomes for metagenomic binning, comparative biology and taxonomic classification.</title>
        <authorList>
            <person name="Goeker M."/>
        </authorList>
    </citation>
    <scope>NUCLEOTIDE SEQUENCE [LARGE SCALE GENOMIC DNA]</scope>
    <source>
        <strain evidence="2 3">DSM 29487</strain>
    </source>
</reference>
<evidence type="ECO:0000313" key="2">
    <source>
        <dbReference type="EMBL" id="TCV99343.1"/>
    </source>
</evidence>
<dbReference type="Pfam" id="PF14080">
    <property type="entry name" value="DUF4261"/>
    <property type="match status" value="1"/>
</dbReference>
<dbReference type="Proteomes" id="UP000295515">
    <property type="component" value="Unassembled WGS sequence"/>
</dbReference>
<proteinExistence type="predicted"/>
<dbReference type="RefSeq" id="WP_066445335.1">
    <property type="nucleotide sequence ID" value="NZ_JANKBF010000011.1"/>
</dbReference>
<dbReference type="InterPro" id="IPR025357">
    <property type="entry name" value="DUF4261"/>
</dbReference>
<protein>
    <submittedName>
        <fullName evidence="2">Uncharacterized protein DUF4261</fullName>
    </submittedName>
</protein>
<name>A0A4R3Z5N7_9FIRM</name>
<feature type="domain" description="DUF4261" evidence="1">
    <location>
        <begin position="281"/>
        <end position="355"/>
    </location>
</feature>
<gene>
    <name evidence="2" type="ORF">EDD60_11034</name>
</gene>
<sequence length="361" mass="42055">MEQKDYALSCMKEWLSHENELGKEPYQIEMAGEFDLHDLHYYIFKFKKSMLSPWQVGVCGGYQGDELGHCGHIFSQYEKYDEKTAQQKCIDMVEMIREYWMNEAKKQEKPEPRTTYVHFVLLENDQIDFQKIFEYLKNHWQIEIKDINENEDAIYVGNVKDSMVSLSLMNVPVPEGEAEYYAQGCYMWEDAVNHVKKHQAHLIVSTMGKNLTDREALLLQSQLIDACLQAPQAIAVYGDEMVWPKHIYTDIMNDYYQNQIYPVAIWVYLGFVTNSDGHHIYTIGLKNFGHYEIETLPSSLPLSQLHEFMFNVVCYIVEQGAILHDGETIGMSETQKCQISLSQGMFLDEQTLKIEIVDDLN</sequence>
<dbReference type="EMBL" id="SMCQ01000010">
    <property type="protein sequence ID" value="TCV99343.1"/>
    <property type="molecule type" value="Genomic_DNA"/>
</dbReference>
<comment type="caution">
    <text evidence="2">The sequence shown here is derived from an EMBL/GenBank/DDBJ whole genome shotgun (WGS) entry which is preliminary data.</text>
</comment>
<dbReference type="GeneID" id="98915420"/>
<organism evidence="2 3">
    <name type="scientific">Longibaculum muris</name>
    <dbReference type="NCBI Taxonomy" id="1796628"/>
    <lineage>
        <taxon>Bacteria</taxon>
        <taxon>Bacillati</taxon>
        <taxon>Bacillota</taxon>
        <taxon>Erysipelotrichia</taxon>
        <taxon>Erysipelotrichales</taxon>
        <taxon>Coprobacillaceae</taxon>
        <taxon>Longibaculum</taxon>
    </lineage>
</organism>
<accession>A0A4R3Z5N7</accession>
<keyword evidence="3" id="KW-1185">Reference proteome</keyword>
<dbReference type="AlphaFoldDB" id="A0A4R3Z5N7"/>
<evidence type="ECO:0000313" key="3">
    <source>
        <dbReference type="Proteomes" id="UP000295515"/>
    </source>
</evidence>